<dbReference type="InterPro" id="IPR036513">
    <property type="entry name" value="STAS_dom_sf"/>
</dbReference>
<proteinExistence type="predicted"/>
<evidence type="ECO:0000313" key="10">
    <source>
        <dbReference type="Proteomes" id="UP001152797"/>
    </source>
</evidence>
<dbReference type="InterPro" id="IPR002645">
    <property type="entry name" value="STAS_dom"/>
</dbReference>
<evidence type="ECO:0000256" key="5">
    <source>
        <dbReference type="SAM" id="Phobius"/>
    </source>
</evidence>
<dbReference type="InterPro" id="IPR000595">
    <property type="entry name" value="cNMP-bd_dom"/>
</dbReference>
<keyword evidence="2 5" id="KW-0812">Transmembrane</keyword>
<dbReference type="CDD" id="cd00038">
    <property type="entry name" value="CAP_ED"/>
    <property type="match status" value="1"/>
</dbReference>
<dbReference type="InterPro" id="IPR011547">
    <property type="entry name" value="SLC26A/SulP_dom"/>
</dbReference>
<dbReference type="CDD" id="cd07042">
    <property type="entry name" value="STAS_SulP_like_sulfate_transporter"/>
    <property type="match status" value="1"/>
</dbReference>
<dbReference type="PROSITE" id="PS50042">
    <property type="entry name" value="CNMP_BINDING_3"/>
    <property type="match status" value="1"/>
</dbReference>
<dbReference type="SMART" id="SM00100">
    <property type="entry name" value="cNMP"/>
    <property type="match status" value="1"/>
</dbReference>
<dbReference type="PROSITE" id="PS50801">
    <property type="entry name" value="STAS"/>
    <property type="match status" value="1"/>
</dbReference>
<accession>A0A9P1GAW8</accession>
<dbReference type="PANTHER" id="PTHR43310">
    <property type="entry name" value="SULFATE TRANSPORTER YBAR-RELATED"/>
    <property type="match status" value="1"/>
</dbReference>
<feature type="transmembrane region" description="Helical" evidence="5">
    <location>
        <begin position="274"/>
        <end position="293"/>
    </location>
</feature>
<feature type="transmembrane region" description="Helical" evidence="5">
    <location>
        <begin position="113"/>
        <end position="138"/>
    </location>
</feature>
<name>A0A9P1GAW8_9DINO</name>
<dbReference type="Pfam" id="PF00027">
    <property type="entry name" value="cNMP_binding"/>
    <property type="match status" value="1"/>
</dbReference>
<feature type="transmembrane region" description="Helical" evidence="5">
    <location>
        <begin position="150"/>
        <end position="170"/>
    </location>
</feature>
<keyword evidence="10" id="KW-1185">Reference proteome</keyword>
<evidence type="ECO:0000313" key="8">
    <source>
        <dbReference type="EMBL" id="CAI4006178.1"/>
    </source>
</evidence>
<keyword evidence="4 5" id="KW-0472">Membrane</keyword>
<protein>
    <submittedName>
        <fullName evidence="9">Uncharacterized protein C24H6.11c</fullName>
    </submittedName>
</protein>
<feature type="domain" description="Cyclic nucleotide-binding" evidence="6">
    <location>
        <begin position="617"/>
        <end position="726"/>
    </location>
</feature>
<organism evidence="8">
    <name type="scientific">Cladocopium goreaui</name>
    <dbReference type="NCBI Taxonomy" id="2562237"/>
    <lineage>
        <taxon>Eukaryota</taxon>
        <taxon>Sar</taxon>
        <taxon>Alveolata</taxon>
        <taxon>Dinophyceae</taxon>
        <taxon>Suessiales</taxon>
        <taxon>Symbiodiniaceae</taxon>
        <taxon>Cladocopium</taxon>
    </lineage>
</organism>
<dbReference type="Gene3D" id="2.60.120.10">
    <property type="entry name" value="Jelly Rolls"/>
    <property type="match status" value="1"/>
</dbReference>
<gene>
    <name evidence="8" type="ORF">C1SCF055_LOCUS31841</name>
</gene>
<dbReference type="EMBL" id="CAMXCT010003779">
    <property type="protein sequence ID" value="CAI4006178.1"/>
    <property type="molecule type" value="Genomic_DNA"/>
</dbReference>
<dbReference type="EMBL" id="CAMXCT020003779">
    <property type="protein sequence ID" value="CAL1159553.1"/>
    <property type="molecule type" value="Genomic_DNA"/>
</dbReference>
<feature type="transmembrane region" description="Helical" evidence="5">
    <location>
        <begin position="21"/>
        <end position="39"/>
    </location>
</feature>
<reference evidence="9 10" key="2">
    <citation type="submission" date="2024-05" db="EMBL/GenBank/DDBJ databases">
        <authorList>
            <person name="Chen Y."/>
            <person name="Shah S."/>
            <person name="Dougan E. K."/>
            <person name="Thang M."/>
            <person name="Chan C."/>
        </authorList>
    </citation>
    <scope>NUCLEOTIDE SEQUENCE [LARGE SCALE GENOMIC DNA]</scope>
</reference>
<dbReference type="AlphaFoldDB" id="A0A9P1GAW8"/>
<dbReference type="SUPFAM" id="SSF52091">
    <property type="entry name" value="SpoIIaa-like"/>
    <property type="match status" value="1"/>
</dbReference>
<evidence type="ECO:0000256" key="3">
    <source>
        <dbReference type="ARBA" id="ARBA00022989"/>
    </source>
</evidence>
<reference evidence="8" key="1">
    <citation type="submission" date="2022-10" db="EMBL/GenBank/DDBJ databases">
        <authorList>
            <person name="Chen Y."/>
            <person name="Dougan E. K."/>
            <person name="Chan C."/>
            <person name="Rhodes N."/>
            <person name="Thang M."/>
        </authorList>
    </citation>
    <scope>NUCLEOTIDE SEQUENCE</scope>
</reference>
<dbReference type="PANTHER" id="PTHR43310:SF4">
    <property type="entry name" value="AFR304WP"/>
    <property type="match status" value="1"/>
</dbReference>
<dbReference type="InterPro" id="IPR018490">
    <property type="entry name" value="cNMP-bd_dom_sf"/>
</dbReference>
<feature type="domain" description="STAS" evidence="7">
    <location>
        <begin position="469"/>
        <end position="553"/>
    </location>
</feature>
<dbReference type="InterPro" id="IPR014710">
    <property type="entry name" value="RmlC-like_jellyroll"/>
</dbReference>
<feature type="transmembrane region" description="Helical" evidence="5">
    <location>
        <begin position="219"/>
        <end position="245"/>
    </location>
</feature>
<evidence type="ECO:0000313" key="9">
    <source>
        <dbReference type="EMBL" id="CAL4793490.1"/>
    </source>
</evidence>
<dbReference type="InterPro" id="IPR052706">
    <property type="entry name" value="Membrane-Transporter-like"/>
</dbReference>
<evidence type="ECO:0000256" key="1">
    <source>
        <dbReference type="ARBA" id="ARBA00004141"/>
    </source>
</evidence>
<feature type="transmembrane region" description="Helical" evidence="5">
    <location>
        <begin position="314"/>
        <end position="336"/>
    </location>
</feature>
<dbReference type="EMBL" id="CAMXCT030003779">
    <property type="protein sequence ID" value="CAL4793490.1"/>
    <property type="molecule type" value="Genomic_DNA"/>
</dbReference>
<dbReference type="Proteomes" id="UP001152797">
    <property type="component" value="Unassembled WGS sequence"/>
</dbReference>
<evidence type="ECO:0000259" key="7">
    <source>
        <dbReference type="PROSITE" id="PS50801"/>
    </source>
</evidence>
<dbReference type="Pfam" id="PF00916">
    <property type="entry name" value="Sulfate_transp"/>
    <property type="match status" value="1"/>
</dbReference>
<dbReference type="Pfam" id="PF01740">
    <property type="entry name" value="STAS"/>
    <property type="match status" value="1"/>
</dbReference>
<dbReference type="GO" id="GO:0016020">
    <property type="term" value="C:membrane"/>
    <property type="evidence" value="ECO:0007669"/>
    <property type="project" value="UniProtKB-SubCell"/>
</dbReference>
<feature type="transmembrane region" description="Helical" evidence="5">
    <location>
        <begin position="348"/>
        <end position="371"/>
    </location>
</feature>
<evidence type="ECO:0000259" key="6">
    <source>
        <dbReference type="PROSITE" id="PS50042"/>
    </source>
</evidence>
<feature type="transmembrane region" description="Helical" evidence="5">
    <location>
        <begin position="407"/>
        <end position="438"/>
    </location>
</feature>
<feature type="transmembrane region" description="Helical" evidence="5">
    <location>
        <begin position="190"/>
        <end position="207"/>
    </location>
</feature>
<evidence type="ECO:0000256" key="4">
    <source>
        <dbReference type="ARBA" id="ARBA00023136"/>
    </source>
</evidence>
<feature type="transmembrane region" description="Helical" evidence="5">
    <location>
        <begin position="59"/>
        <end position="77"/>
    </location>
</feature>
<dbReference type="OrthoDB" id="409725at2759"/>
<evidence type="ECO:0000256" key="2">
    <source>
        <dbReference type="ARBA" id="ARBA00022692"/>
    </source>
</evidence>
<keyword evidence="3 5" id="KW-1133">Transmembrane helix</keyword>
<sequence>MTDLTQQLITPSAADGVAFPWWILQQILAAAVAVLITILDNFPYGFLLFPGELPGTSGFGISMVLLSAAMAQIVFALQSDLPVGLGCMIVENTPMLHSMALSVSASVDRPEQIVPTLLALYAVASLLTSLAFFLLGYFQLERIFKILPQPVLMGCIAGMGSYILTAGLAACTGVSWEWTETQLLRQAQHWPKLLVLFCLEMMLLYCLKLSRGRGWESFVLPLFFLGLLFGSWISLACLGCSHRHAQEEGWFFRDFPEDSGMSWNFQLDLVAWRLFPYQLPLLCGIVIFSCLHVPVNVPALAQATRKQADINKELFAHGVANLFSGCCGCLQTYMVYSSSVLYHKCGGGARVTGVIVGFLVILCIPVANSLISYVPRMLAGVLLGHLGVELLWESLLDTWPNLDTLEYVIVVVIAVVCNISFIFSLLFGLLCACVAFVVQAARSDPVRFAFYPGRGVRSRQMRSQRELRILEEFDQKAGFLILRLHGVLFFGNTHSLPERVQKVKCRAVIIDFAQVISIDSSAFSELNSLAGTLQNKSITLICSGLMNMSKVQRHPHLAAARFAKDMDTAVALVESLALAVSDPLPSTVSVSSLLGDSQRAEAKEADIHFFQKVCDELLQDLDLPLQTSVALRAFFEFQRVAKGTVLWRPGDPADFAFLLVTGHVGVLDDFCDSHGRHSGASFVECSVPGQFTGELNLFTGESRKNRIVATEDLSMWTITRESLQQMQRDQLQLAFAFQSIALRYAAHRMNLSMLDGHVHTV</sequence>
<dbReference type="Gene3D" id="3.30.750.24">
    <property type="entry name" value="STAS domain"/>
    <property type="match status" value="1"/>
</dbReference>
<dbReference type="SUPFAM" id="SSF51206">
    <property type="entry name" value="cAMP-binding domain-like"/>
    <property type="match status" value="1"/>
</dbReference>
<comment type="caution">
    <text evidence="8">The sequence shown here is derived from an EMBL/GenBank/DDBJ whole genome shotgun (WGS) entry which is preliminary data.</text>
</comment>
<comment type="subcellular location">
    <subcellularLocation>
        <location evidence="1">Membrane</location>
        <topology evidence="1">Multi-pass membrane protein</topology>
    </subcellularLocation>
</comment>